<dbReference type="EC" id="2.4.1.17" evidence="5"/>
<evidence type="ECO:0000313" key="6">
    <source>
        <dbReference type="EMBL" id="PNF23054.1"/>
    </source>
</evidence>
<keyword evidence="7" id="KW-1185">Reference proteome</keyword>
<dbReference type="Proteomes" id="UP000235965">
    <property type="component" value="Unassembled WGS sequence"/>
</dbReference>
<dbReference type="FunFam" id="3.40.50.2000:FF:000050">
    <property type="entry name" value="UDP-glucuronosyltransferase"/>
    <property type="match status" value="1"/>
</dbReference>
<keyword evidence="2 4" id="KW-0328">Glycosyltransferase</keyword>
<comment type="catalytic activity">
    <reaction evidence="5">
        <text>glucuronate acceptor + UDP-alpha-D-glucuronate = acceptor beta-D-glucuronoside + UDP + H(+)</text>
        <dbReference type="Rhea" id="RHEA:21032"/>
        <dbReference type="ChEBI" id="CHEBI:15378"/>
        <dbReference type="ChEBI" id="CHEBI:58052"/>
        <dbReference type="ChEBI" id="CHEBI:58223"/>
        <dbReference type="ChEBI" id="CHEBI:132367"/>
        <dbReference type="ChEBI" id="CHEBI:132368"/>
        <dbReference type="EC" id="2.4.1.17"/>
    </reaction>
</comment>
<evidence type="ECO:0000256" key="3">
    <source>
        <dbReference type="ARBA" id="ARBA00022679"/>
    </source>
</evidence>
<feature type="chain" id="PRO_5014206642" description="UDP-glucuronosyltransferase" evidence="5">
    <location>
        <begin position="23"/>
        <end position="534"/>
    </location>
</feature>
<evidence type="ECO:0000256" key="2">
    <source>
        <dbReference type="ARBA" id="ARBA00022676"/>
    </source>
</evidence>
<dbReference type="EMBL" id="NEVH01019069">
    <property type="protein sequence ID" value="PNF23054.1"/>
    <property type="molecule type" value="Genomic_DNA"/>
</dbReference>
<keyword evidence="5" id="KW-0732">Signal</keyword>
<keyword evidence="5" id="KW-0812">Transmembrane</keyword>
<dbReference type="Gene3D" id="3.40.50.2000">
    <property type="entry name" value="Glycogen Phosphorylase B"/>
    <property type="match status" value="2"/>
</dbReference>
<dbReference type="GO" id="GO:0016020">
    <property type="term" value="C:membrane"/>
    <property type="evidence" value="ECO:0007669"/>
    <property type="project" value="UniProtKB-SubCell"/>
</dbReference>
<dbReference type="OrthoDB" id="5835829at2759"/>
<dbReference type="STRING" id="105785.A0A2J7Q396"/>
<name>A0A2J7Q396_9NEOP</name>
<evidence type="ECO:0000256" key="4">
    <source>
        <dbReference type="RuleBase" id="RU003718"/>
    </source>
</evidence>
<dbReference type="InterPro" id="IPR050271">
    <property type="entry name" value="UDP-glycosyltransferase"/>
</dbReference>
<dbReference type="PANTHER" id="PTHR48043:SF159">
    <property type="entry name" value="EG:EG0003.4 PROTEIN-RELATED"/>
    <property type="match status" value="1"/>
</dbReference>
<feature type="transmembrane region" description="Helical" evidence="5">
    <location>
        <begin position="480"/>
        <end position="511"/>
    </location>
</feature>
<proteinExistence type="inferred from homology"/>
<keyword evidence="5" id="KW-0472">Membrane</keyword>
<accession>A0A2J7Q396</accession>
<evidence type="ECO:0000256" key="1">
    <source>
        <dbReference type="ARBA" id="ARBA00009995"/>
    </source>
</evidence>
<evidence type="ECO:0000256" key="5">
    <source>
        <dbReference type="RuleBase" id="RU362059"/>
    </source>
</evidence>
<dbReference type="FunCoup" id="A0A2J7Q396">
    <property type="interactions" value="235"/>
</dbReference>
<dbReference type="FunFam" id="3.40.50.2000:FF:000144">
    <property type="entry name" value="UDP-glucuronosyltransferase"/>
    <property type="match status" value="1"/>
</dbReference>
<dbReference type="SUPFAM" id="SSF53756">
    <property type="entry name" value="UDP-Glycosyltransferase/glycogen phosphorylase"/>
    <property type="match status" value="1"/>
</dbReference>
<keyword evidence="3 4" id="KW-0808">Transferase</keyword>
<dbReference type="CDD" id="cd03784">
    <property type="entry name" value="GT1_Gtf-like"/>
    <property type="match status" value="1"/>
</dbReference>
<dbReference type="PROSITE" id="PS00375">
    <property type="entry name" value="UDPGT"/>
    <property type="match status" value="1"/>
</dbReference>
<dbReference type="GO" id="GO:0015020">
    <property type="term" value="F:glucuronosyltransferase activity"/>
    <property type="evidence" value="ECO:0007669"/>
    <property type="project" value="UniProtKB-EC"/>
</dbReference>
<sequence length="534" mass="60816">MAMRTQGLVLLMLVTGVHVSNGARILGLFPFPGKSHMTVNAALMKELASRGHEVTVVSPFPQNKTIPNYKDIALDANLDEKISSVTHQINPDPFFLQQLNGFQVMLMLWWFGNFLCDLDLQDPGVQELIHSKDIQFDLIIMEAFFNDCFLGFVHKFRVPVVQVCSFGGTEWMGDWVGNPNPYAYVPNVYLTYGDRMTFWERLTNTLNGIGQQIGRKYYYLPEQDAIARKYFNYTDDLPSISELETSTALVLLNHHFSISYPKPLMPNMVQVGGMHIKPDKTLPKDIKKFIDDASEGVIYFSIGSNLQSSQMSESKRQAFLEAFSRLKQRVLWKWETDSLPGQPKNVMIGKWLPQSDILAHPNVRLFITHGGLLGKQEAVHRGVPMVGIPIYGDQALNVAKVVSEGLGVLLESKNITTDSVLWAVQEVLENPRYRENAQRLSRIYRDQPLTPLEQAVFWTEYVIRHKGAPHMRSAAIDLTWYQYFLLDVIAVLALAVGSALFLVYLILRALLTKLLRFRRIQQQKSLPLLEKKRN</sequence>
<dbReference type="Pfam" id="PF00201">
    <property type="entry name" value="UDPGT"/>
    <property type="match status" value="1"/>
</dbReference>
<dbReference type="InterPro" id="IPR035595">
    <property type="entry name" value="UDP_glycos_trans_CS"/>
</dbReference>
<comment type="subcellular location">
    <subcellularLocation>
        <location evidence="5">Membrane</location>
        <topology evidence="5">Single-pass membrane protein</topology>
    </subcellularLocation>
</comment>
<comment type="caution">
    <text evidence="6">The sequence shown here is derived from an EMBL/GenBank/DDBJ whole genome shotgun (WGS) entry which is preliminary data.</text>
</comment>
<feature type="signal peptide" evidence="5">
    <location>
        <begin position="1"/>
        <end position="22"/>
    </location>
</feature>
<comment type="similarity">
    <text evidence="1 4">Belongs to the UDP-glycosyltransferase family.</text>
</comment>
<dbReference type="InterPro" id="IPR002213">
    <property type="entry name" value="UDP_glucos_trans"/>
</dbReference>
<evidence type="ECO:0000313" key="7">
    <source>
        <dbReference type="Proteomes" id="UP000235965"/>
    </source>
</evidence>
<keyword evidence="5" id="KW-1133">Transmembrane helix</keyword>
<protein>
    <recommendedName>
        <fullName evidence="5">UDP-glucuronosyltransferase</fullName>
        <ecNumber evidence="5">2.4.1.17</ecNumber>
    </recommendedName>
</protein>
<dbReference type="PANTHER" id="PTHR48043">
    <property type="entry name" value="EG:EG0003.4 PROTEIN-RELATED"/>
    <property type="match status" value="1"/>
</dbReference>
<reference evidence="6 7" key="1">
    <citation type="submission" date="2017-12" db="EMBL/GenBank/DDBJ databases">
        <title>Hemimetabolous genomes reveal molecular basis of termite eusociality.</title>
        <authorList>
            <person name="Harrison M.C."/>
            <person name="Jongepier E."/>
            <person name="Robertson H.M."/>
            <person name="Arning N."/>
            <person name="Bitard-Feildel T."/>
            <person name="Chao H."/>
            <person name="Childers C.P."/>
            <person name="Dinh H."/>
            <person name="Doddapaneni H."/>
            <person name="Dugan S."/>
            <person name="Gowin J."/>
            <person name="Greiner C."/>
            <person name="Han Y."/>
            <person name="Hu H."/>
            <person name="Hughes D.S.T."/>
            <person name="Huylmans A.-K."/>
            <person name="Kemena C."/>
            <person name="Kremer L.P.M."/>
            <person name="Lee S.L."/>
            <person name="Lopez-Ezquerra A."/>
            <person name="Mallet L."/>
            <person name="Monroy-Kuhn J.M."/>
            <person name="Moser A."/>
            <person name="Murali S.C."/>
            <person name="Muzny D.M."/>
            <person name="Otani S."/>
            <person name="Piulachs M.-D."/>
            <person name="Poelchau M."/>
            <person name="Qu J."/>
            <person name="Schaub F."/>
            <person name="Wada-Katsumata A."/>
            <person name="Worley K.C."/>
            <person name="Xie Q."/>
            <person name="Ylla G."/>
            <person name="Poulsen M."/>
            <person name="Gibbs R.A."/>
            <person name="Schal C."/>
            <person name="Richards S."/>
            <person name="Belles X."/>
            <person name="Korb J."/>
            <person name="Bornberg-Bauer E."/>
        </authorList>
    </citation>
    <scope>NUCLEOTIDE SEQUENCE [LARGE SCALE GENOMIC DNA]</scope>
    <source>
        <tissue evidence="6">Whole body</tissue>
    </source>
</reference>
<dbReference type="AlphaFoldDB" id="A0A2J7Q396"/>
<organism evidence="6 7">
    <name type="scientific">Cryptotermes secundus</name>
    <dbReference type="NCBI Taxonomy" id="105785"/>
    <lineage>
        <taxon>Eukaryota</taxon>
        <taxon>Metazoa</taxon>
        <taxon>Ecdysozoa</taxon>
        <taxon>Arthropoda</taxon>
        <taxon>Hexapoda</taxon>
        <taxon>Insecta</taxon>
        <taxon>Pterygota</taxon>
        <taxon>Neoptera</taxon>
        <taxon>Polyneoptera</taxon>
        <taxon>Dictyoptera</taxon>
        <taxon>Blattodea</taxon>
        <taxon>Blattoidea</taxon>
        <taxon>Termitoidae</taxon>
        <taxon>Kalotermitidae</taxon>
        <taxon>Cryptotermitinae</taxon>
        <taxon>Cryptotermes</taxon>
    </lineage>
</organism>
<gene>
    <name evidence="6" type="ORF">B7P43_G09837</name>
</gene>
<dbReference type="InParanoid" id="A0A2J7Q396"/>